<comment type="caution">
    <text evidence="2">The sequence shown here is derived from an EMBL/GenBank/DDBJ whole genome shotgun (WGS) entry which is preliminary data.</text>
</comment>
<accession>A0A1D2MFW5</accession>
<keyword evidence="1" id="KW-0732">Signal</keyword>
<keyword evidence="3" id="KW-1185">Reference proteome</keyword>
<proteinExistence type="predicted"/>
<reference evidence="2 3" key="1">
    <citation type="journal article" date="2016" name="Genome Biol. Evol.">
        <title>Gene Family Evolution Reflects Adaptation to Soil Environmental Stressors in the Genome of the Collembolan Orchesella cincta.</title>
        <authorList>
            <person name="Faddeeva-Vakhrusheva A."/>
            <person name="Derks M.F."/>
            <person name="Anvar S.Y."/>
            <person name="Agamennone V."/>
            <person name="Suring W."/>
            <person name="Smit S."/>
            <person name="van Straalen N.M."/>
            <person name="Roelofs D."/>
        </authorList>
    </citation>
    <scope>NUCLEOTIDE SEQUENCE [LARGE SCALE GENOMIC DNA]</scope>
    <source>
        <tissue evidence="2">Mixed pool</tissue>
    </source>
</reference>
<protein>
    <submittedName>
        <fullName evidence="2">Uncharacterized protein</fullName>
    </submittedName>
</protein>
<gene>
    <name evidence="2" type="ORF">Ocin01_14803</name>
</gene>
<name>A0A1D2MFW5_ORCCI</name>
<dbReference type="AlphaFoldDB" id="A0A1D2MFW5"/>
<dbReference type="Proteomes" id="UP000094527">
    <property type="component" value="Unassembled WGS sequence"/>
</dbReference>
<organism evidence="2 3">
    <name type="scientific">Orchesella cincta</name>
    <name type="common">Springtail</name>
    <name type="synonym">Podura cincta</name>
    <dbReference type="NCBI Taxonomy" id="48709"/>
    <lineage>
        <taxon>Eukaryota</taxon>
        <taxon>Metazoa</taxon>
        <taxon>Ecdysozoa</taxon>
        <taxon>Arthropoda</taxon>
        <taxon>Hexapoda</taxon>
        <taxon>Collembola</taxon>
        <taxon>Entomobryomorpha</taxon>
        <taxon>Entomobryoidea</taxon>
        <taxon>Orchesellidae</taxon>
        <taxon>Orchesellinae</taxon>
        <taxon>Orchesella</taxon>
    </lineage>
</organism>
<feature type="signal peptide" evidence="1">
    <location>
        <begin position="1"/>
        <end position="19"/>
    </location>
</feature>
<evidence type="ECO:0000313" key="3">
    <source>
        <dbReference type="Proteomes" id="UP000094527"/>
    </source>
</evidence>
<evidence type="ECO:0000313" key="2">
    <source>
        <dbReference type="EMBL" id="ODM91880.1"/>
    </source>
</evidence>
<dbReference type="EMBL" id="LJIJ01001388">
    <property type="protein sequence ID" value="ODM91880.1"/>
    <property type="molecule type" value="Genomic_DNA"/>
</dbReference>
<evidence type="ECO:0000256" key="1">
    <source>
        <dbReference type="SAM" id="SignalP"/>
    </source>
</evidence>
<feature type="chain" id="PRO_5008903960" evidence="1">
    <location>
        <begin position="20"/>
        <end position="158"/>
    </location>
</feature>
<sequence>MSPITVLICTILLSNKVISNQSLADEESEEYPNLSCHKGFYTPDEFGLVLGPFTKKLAVTTCKGIDALVSLPKTHECYRRCLLEQLFILGTEEYSKNGLDWNYEKTGLNCEEDMIGAMSQRLFNVNVTGTDAVSRLAREIHLKCADKGIHIRKISQRI</sequence>